<feature type="transmembrane region" description="Helical" evidence="12">
    <location>
        <begin position="471"/>
        <end position="491"/>
    </location>
</feature>
<evidence type="ECO:0000256" key="3">
    <source>
        <dbReference type="ARBA" id="ARBA00005315"/>
    </source>
</evidence>
<evidence type="ECO:0000313" key="14">
    <source>
        <dbReference type="EMBL" id="KAL2786034.1"/>
    </source>
</evidence>
<reference evidence="14 15" key="1">
    <citation type="submission" date="2024-07" db="EMBL/GenBank/DDBJ databases">
        <title>Section-level genome sequencing and comparative genomics of Aspergillus sections Usti and Cavernicolus.</title>
        <authorList>
            <consortium name="Lawrence Berkeley National Laboratory"/>
            <person name="Nybo J.L."/>
            <person name="Vesth T.C."/>
            <person name="Theobald S."/>
            <person name="Frisvad J.C."/>
            <person name="Larsen T.O."/>
            <person name="Kjaerboelling I."/>
            <person name="Rothschild-Mancinelli K."/>
            <person name="Lyhne E.K."/>
            <person name="Kogle M.E."/>
            <person name="Barry K."/>
            <person name="Clum A."/>
            <person name="Na H."/>
            <person name="Ledsgaard L."/>
            <person name="Lin J."/>
            <person name="Lipzen A."/>
            <person name="Kuo A."/>
            <person name="Riley R."/>
            <person name="Mondo S."/>
            <person name="Labutti K."/>
            <person name="Haridas S."/>
            <person name="Pangalinan J."/>
            <person name="Salamov A.A."/>
            <person name="Simmons B.A."/>
            <person name="Magnuson J.K."/>
            <person name="Chen J."/>
            <person name="Drula E."/>
            <person name="Henrissat B."/>
            <person name="Wiebenga A."/>
            <person name="Lubbers R.J."/>
            <person name="Gomes A.C."/>
            <person name="Makela M.R."/>
            <person name="Stajich J."/>
            <person name="Grigoriev I.V."/>
            <person name="Mortensen U.H."/>
            <person name="De Vries R.P."/>
            <person name="Baker S.E."/>
            <person name="Andersen M.R."/>
        </authorList>
    </citation>
    <scope>NUCLEOTIDE SEQUENCE [LARGE SCALE GENOMIC DNA]</scope>
    <source>
        <strain evidence="14 15">CBS 209.92</strain>
    </source>
</reference>
<evidence type="ECO:0000256" key="10">
    <source>
        <dbReference type="ARBA" id="ARBA00023136"/>
    </source>
</evidence>
<evidence type="ECO:0000256" key="4">
    <source>
        <dbReference type="ARBA" id="ARBA00020830"/>
    </source>
</evidence>
<evidence type="ECO:0000256" key="5">
    <source>
        <dbReference type="ARBA" id="ARBA00022502"/>
    </source>
</evidence>
<evidence type="ECO:0000256" key="12">
    <source>
        <dbReference type="RuleBase" id="RU367106"/>
    </source>
</evidence>
<dbReference type="EMBL" id="JBFTWV010000127">
    <property type="protein sequence ID" value="KAL2786034.1"/>
    <property type="molecule type" value="Genomic_DNA"/>
</dbReference>
<comment type="pathway">
    <text evidence="2 12">Glycolipid biosynthesis; glycosylphosphatidylinositol-anchor biosynthesis.</text>
</comment>
<comment type="caution">
    <text evidence="14">The sequence shown here is derived from an EMBL/GenBank/DDBJ whole genome shotgun (WGS) entry which is preliminary data.</text>
</comment>
<feature type="transmembrane region" description="Helical" evidence="12">
    <location>
        <begin position="12"/>
        <end position="34"/>
    </location>
</feature>
<keyword evidence="15" id="KW-1185">Reference proteome</keyword>
<comment type="similarity">
    <text evidence="3 12">Belongs to the PIGG/PIGN/PIGO family. PIGG subfamily.</text>
</comment>
<dbReference type="Pfam" id="PF19316">
    <property type="entry name" value="PIGO_PIGG"/>
    <property type="match status" value="1"/>
</dbReference>
<dbReference type="InterPro" id="IPR017850">
    <property type="entry name" value="Alkaline_phosphatase_core_sf"/>
</dbReference>
<keyword evidence="5 12" id="KW-0337">GPI-anchor biosynthesis</keyword>
<keyword evidence="6 12" id="KW-0808">Transferase</keyword>
<evidence type="ECO:0000259" key="13">
    <source>
        <dbReference type="Pfam" id="PF19316"/>
    </source>
</evidence>
<dbReference type="InterPro" id="IPR002591">
    <property type="entry name" value="Phosphodiest/P_Trfase"/>
</dbReference>
<keyword evidence="11" id="KW-0325">Glycoprotein</keyword>
<keyword evidence="8 12" id="KW-0256">Endoplasmic reticulum</keyword>
<dbReference type="Gene3D" id="3.40.720.10">
    <property type="entry name" value="Alkaline Phosphatase, subunit A"/>
    <property type="match status" value="1"/>
</dbReference>
<feature type="transmembrane region" description="Helical" evidence="12">
    <location>
        <begin position="441"/>
        <end position="459"/>
    </location>
</feature>
<dbReference type="PANTHER" id="PTHR23072">
    <property type="entry name" value="PHOSPHATIDYLINOSITOL GLYCAN-RELATED"/>
    <property type="match status" value="1"/>
</dbReference>
<keyword evidence="7 12" id="KW-0812">Transmembrane</keyword>
<dbReference type="InterPro" id="IPR045687">
    <property type="entry name" value="PIGG/GPI7_C"/>
</dbReference>
<organism evidence="14 15">
    <name type="scientific">Aspergillus keveii</name>
    <dbReference type="NCBI Taxonomy" id="714993"/>
    <lineage>
        <taxon>Eukaryota</taxon>
        <taxon>Fungi</taxon>
        <taxon>Dikarya</taxon>
        <taxon>Ascomycota</taxon>
        <taxon>Pezizomycotina</taxon>
        <taxon>Eurotiomycetes</taxon>
        <taxon>Eurotiomycetidae</taxon>
        <taxon>Eurotiales</taxon>
        <taxon>Aspergillaceae</taxon>
        <taxon>Aspergillus</taxon>
        <taxon>Aspergillus subgen. Nidulantes</taxon>
    </lineage>
</organism>
<evidence type="ECO:0000256" key="7">
    <source>
        <dbReference type="ARBA" id="ARBA00022692"/>
    </source>
</evidence>
<sequence>MVRVAVIPANWLVFAANLLIPIAILVFSLGFFPYKPLISGLATFEEPHNAPPKIFNKVIFMVVDALRSDFVYSNNSGFLFTQSLIRSGAAVPFTAYAGSPTVTMPRLKAITTGSVPSFLDVILNIAESDTSSTLAHQDTWLAQIKAKKEQLIMYGDDTWLKLFPGMFSRSDGTTSFFVSDFTEVDANVTRHVPSELGRHDWSALIMHYLGLDHIGHKSGPQSSYMIPKQHEMDSIVTQVYQAMEQEAHLQTTLFVLCGDHGMNDAGNHGGSSAGETSPALLFISPRFKSLGTGRQSPVDASRDFQYYRVVDQTDITPTLAGLLGLPIPLNSLGVFIPEFLDMWHIGSDRLHLLLENSKQLLRTLKQTYPNYRFEGNTSHLKPQNSLGKAHCAWSQARELLERRDETNGSAHQTEIETTLLRFLWASQDVMSSAASNYDLRYLYLGICIAGLAVLLLLPASYEVLRRYQQPGFFLAASVCGYGAMMFASSYVEEEQQFWYWSFTGWAFYLHVRTCQFRRDSSPAKSHKISHSLLRICGAAALTVSHRILRRWNQTGQKFAAEPDIARTYFPNHQGTLWALVMMAYADIYLSLTHKSSVSSFLWCLTCLVVTVVAFMYKLAFAATESPELITEFVPSHMATALKGVPLILYARLVMFGILLLWAIGAKFRRKRVTHEALTLFLVTQSRVPNIPIFLALRLQLRILESLNLTSVEVTVTSLFMQYVTFFAFGGSNAISSIDLSNAYNGVGNYNILLVGILTYVGNWAGPIWWVSASRLLRSRRPWDERQSHIPLLSFCVACALLSVMAACTVLRTHLFIWTVFSPKYLYTISWAIIHHLAVNLLWDIDLFLADTS</sequence>
<proteinExistence type="inferred from homology"/>
<keyword evidence="10 12" id="KW-0472">Membrane</keyword>
<keyword evidence="9 12" id="KW-1133">Transmembrane helix</keyword>
<evidence type="ECO:0000256" key="11">
    <source>
        <dbReference type="ARBA" id="ARBA00023180"/>
    </source>
</evidence>
<dbReference type="InterPro" id="IPR037674">
    <property type="entry name" value="PIG-G_N"/>
</dbReference>
<evidence type="ECO:0000256" key="9">
    <source>
        <dbReference type="ARBA" id="ARBA00022989"/>
    </source>
</evidence>
<dbReference type="SUPFAM" id="SSF53649">
    <property type="entry name" value="Alkaline phosphatase-like"/>
    <property type="match status" value="1"/>
</dbReference>
<accession>A0ABR4FRZ9</accession>
<feature type="domain" description="GPI ethanolamine phosphate transferase 2 C-terminal" evidence="13">
    <location>
        <begin position="434"/>
        <end position="847"/>
    </location>
</feature>
<evidence type="ECO:0000256" key="8">
    <source>
        <dbReference type="ARBA" id="ARBA00022824"/>
    </source>
</evidence>
<dbReference type="CDD" id="cd16024">
    <property type="entry name" value="GPI_EPT_2"/>
    <property type="match status" value="1"/>
</dbReference>
<evidence type="ECO:0000256" key="2">
    <source>
        <dbReference type="ARBA" id="ARBA00004687"/>
    </source>
</evidence>
<dbReference type="Pfam" id="PF01663">
    <property type="entry name" value="Phosphodiest"/>
    <property type="match status" value="1"/>
</dbReference>
<comment type="function">
    <text evidence="12">Ethanolamine phosphate transferase involved in glycosylphosphatidylinositol-anchor biosynthesis. Transfers ethanolamine phosphate to the GPI second mannose.</text>
</comment>
<feature type="transmembrane region" description="Helical" evidence="12">
    <location>
        <begin position="643"/>
        <end position="663"/>
    </location>
</feature>
<feature type="transmembrane region" description="Helical" evidence="12">
    <location>
        <begin position="568"/>
        <end position="589"/>
    </location>
</feature>
<feature type="transmembrane region" description="Helical" evidence="12">
    <location>
        <begin position="601"/>
        <end position="623"/>
    </location>
</feature>
<name>A0ABR4FRZ9_9EURO</name>
<feature type="transmembrane region" description="Helical" evidence="12">
    <location>
        <begin position="791"/>
        <end position="812"/>
    </location>
</feature>
<gene>
    <name evidence="14" type="ORF">BJX66DRAFT_41316</name>
</gene>
<evidence type="ECO:0000313" key="15">
    <source>
        <dbReference type="Proteomes" id="UP001610563"/>
    </source>
</evidence>
<evidence type="ECO:0000256" key="1">
    <source>
        <dbReference type="ARBA" id="ARBA00004477"/>
    </source>
</evidence>
<feature type="transmembrane region" description="Helical" evidence="12">
    <location>
        <begin position="749"/>
        <end position="770"/>
    </location>
</feature>
<dbReference type="Proteomes" id="UP001610563">
    <property type="component" value="Unassembled WGS sequence"/>
</dbReference>
<evidence type="ECO:0000256" key="6">
    <source>
        <dbReference type="ARBA" id="ARBA00022679"/>
    </source>
</evidence>
<comment type="subcellular location">
    <subcellularLocation>
        <location evidence="1 12">Endoplasmic reticulum membrane</location>
        <topology evidence="1 12">Multi-pass membrane protein</topology>
    </subcellularLocation>
</comment>
<protein>
    <recommendedName>
        <fullName evidence="4 12">GPI ethanolamine phosphate transferase 2</fullName>
    </recommendedName>
</protein>
<dbReference type="InterPro" id="IPR039527">
    <property type="entry name" value="PIGG/GPI7"/>
</dbReference>
<feature type="transmembrane region" description="Helical" evidence="12">
    <location>
        <begin position="824"/>
        <end position="842"/>
    </location>
</feature>
<dbReference type="PANTHER" id="PTHR23072:SF0">
    <property type="entry name" value="GPI ETHANOLAMINE PHOSPHATE TRANSFERASE 2"/>
    <property type="match status" value="1"/>
</dbReference>